<evidence type="ECO:0000313" key="6">
    <source>
        <dbReference type="Proteomes" id="UP001500945"/>
    </source>
</evidence>
<proteinExistence type="inferred from homology"/>
<organism evidence="5 6">
    <name type="scientific">Fodinibacter luteus</name>
    <dbReference type="NCBI Taxonomy" id="552064"/>
    <lineage>
        <taxon>Bacteria</taxon>
        <taxon>Bacillati</taxon>
        <taxon>Actinomycetota</taxon>
        <taxon>Actinomycetes</taxon>
        <taxon>Micrococcales</taxon>
        <taxon>Intrasporangiaceae</taxon>
        <taxon>Fodinibacter (ex Wang et al. 2009)</taxon>
    </lineage>
</organism>
<dbReference type="Gene3D" id="3.90.220.20">
    <property type="entry name" value="DNA methylase specificity domains"/>
    <property type="match status" value="2"/>
</dbReference>
<dbReference type="CDD" id="cd17517">
    <property type="entry name" value="RMtype1_S_EcoKI_StySPI-TRD2-CR2_like"/>
    <property type="match status" value="1"/>
</dbReference>
<evidence type="ECO:0000256" key="3">
    <source>
        <dbReference type="ARBA" id="ARBA00023125"/>
    </source>
</evidence>
<comment type="similarity">
    <text evidence="1">Belongs to the type-I restriction system S methylase family.</text>
</comment>
<keyword evidence="5" id="KW-0255">Endonuclease</keyword>
<reference evidence="6" key="1">
    <citation type="journal article" date="2019" name="Int. J. Syst. Evol. Microbiol.">
        <title>The Global Catalogue of Microorganisms (GCM) 10K type strain sequencing project: providing services to taxonomists for standard genome sequencing and annotation.</title>
        <authorList>
            <consortium name="The Broad Institute Genomics Platform"/>
            <consortium name="The Broad Institute Genome Sequencing Center for Infectious Disease"/>
            <person name="Wu L."/>
            <person name="Ma J."/>
        </authorList>
    </citation>
    <scope>NUCLEOTIDE SEQUENCE [LARGE SCALE GENOMIC DNA]</scope>
    <source>
        <strain evidence="6">JCM 17809</strain>
    </source>
</reference>
<dbReference type="InterPro" id="IPR044946">
    <property type="entry name" value="Restrct_endonuc_typeI_TRD_sf"/>
</dbReference>
<dbReference type="PANTHER" id="PTHR30408:SF13">
    <property type="entry name" value="TYPE I RESTRICTION ENZYME HINDI SPECIFICITY SUBUNIT"/>
    <property type="match status" value="1"/>
</dbReference>
<keyword evidence="6" id="KW-1185">Reference proteome</keyword>
<dbReference type="Proteomes" id="UP001500945">
    <property type="component" value="Unassembled WGS sequence"/>
</dbReference>
<feature type="domain" description="Type I restriction modification DNA specificity" evidence="4">
    <location>
        <begin position="23"/>
        <end position="182"/>
    </location>
</feature>
<keyword evidence="5" id="KW-0378">Hydrolase</keyword>
<dbReference type="RefSeq" id="WP_345207816.1">
    <property type="nucleotide sequence ID" value="NZ_BAABGM010000022.1"/>
</dbReference>
<protein>
    <submittedName>
        <fullName evidence="5">Restriction endonuclease subunit S</fullName>
    </submittedName>
</protein>
<keyword evidence="3" id="KW-0238">DNA-binding</keyword>
<gene>
    <name evidence="5" type="ORF">GCM10023168_32120</name>
</gene>
<dbReference type="SUPFAM" id="SSF116734">
    <property type="entry name" value="DNA methylase specificity domain"/>
    <property type="match status" value="2"/>
</dbReference>
<keyword evidence="5" id="KW-0540">Nuclease</keyword>
<evidence type="ECO:0000256" key="1">
    <source>
        <dbReference type="ARBA" id="ARBA00010923"/>
    </source>
</evidence>
<evidence type="ECO:0000313" key="5">
    <source>
        <dbReference type="EMBL" id="GAA4411355.1"/>
    </source>
</evidence>
<evidence type="ECO:0000259" key="4">
    <source>
        <dbReference type="Pfam" id="PF01420"/>
    </source>
</evidence>
<dbReference type="InterPro" id="IPR052021">
    <property type="entry name" value="Type-I_RS_S_subunit"/>
</dbReference>
<evidence type="ECO:0000256" key="2">
    <source>
        <dbReference type="ARBA" id="ARBA00022747"/>
    </source>
</evidence>
<keyword evidence="2" id="KW-0680">Restriction system</keyword>
<dbReference type="Pfam" id="PF01420">
    <property type="entry name" value="Methylase_S"/>
    <property type="match status" value="1"/>
</dbReference>
<comment type="caution">
    <text evidence="5">The sequence shown here is derived from an EMBL/GenBank/DDBJ whole genome shotgun (WGS) entry which is preliminary data.</text>
</comment>
<dbReference type="PANTHER" id="PTHR30408">
    <property type="entry name" value="TYPE-1 RESTRICTION ENZYME ECOKI SPECIFICITY PROTEIN"/>
    <property type="match status" value="1"/>
</dbReference>
<name>A0ABP8KP26_9MICO</name>
<accession>A0ABP8KP26</accession>
<dbReference type="InterPro" id="IPR000055">
    <property type="entry name" value="Restrct_endonuc_typeI_TRD"/>
</dbReference>
<dbReference type="EMBL" id="BAABGM010000022">
    <property type="protein sequence ID" value="GAA4411355.1"/>
    <property type="molecule type" value="Genomic_DNA"/>
</dbReference>
<sequence>MSEWATLPFGELYREPSRNGISVTKASRGEGVPMVNMKELFANDFISGQYSDLVPLTPAQLEKWGLEDGDLLFGRRSLTLAGAGKVAILRSPPHRAVFESSMIRARLDGSRACPQFYFYLFRSRPGRQIMETIVEQVAVAGIRSSDLARLKVPVPPLGEQRRIAAVLGAMDDLIESNRAAIANLRAMGLAAYEAASDGGDVVRFAEVAALVREGVRGDQLEGGTPYVGLEHFGTEGAGITDIGDAASVDSGKSRFRAGDVLYGKLRPYFQKVDRPGFDGVCSTELWVLRPTVSWGAATLHAIVARPEFTRFAMAGNTGTRMPRANWAHVASMPVPVPPAATRTRVDRHLDALWRGVVGLSAEVSEMTNIRDSLLPLLISGQVQVNSEWLGE</sequence>
<dbReference type="GO" id="GO:0004519">
    <property type="term" value="F:endonuclease activity"/>
    <property type="evidence" value="ECO:0007669"/>
    <property type="project" value="UniProtKB-KW"/>
</dbReference>